<dbReference type="InterPro" id="IPR050258">
    <property type="entry name" value="Leguminous_Lectin"/>
</dbReference>
<dbReference type="InterPro" id="IPR001220">
    <property type="entry name" value="Legume_lectin_dom"/>
</dbReference>
<reference evidence="7 8" key="1">
    <citation type="submission" date="2024-09" db="EMBL/GenBank/DDBJ databases">
        <title>Chromosome-scale assembly of Riccia sorocarpa.</title>
        <authorList>
            <person name="Paukszto L."/>
        </authorList>
    </citation>
    <scope>NUCLEOTIDE SEQUENCE [LARGE SCALE GENOMIC DNA]</scope>
    <source>
        <strain evidence="7">LP-2024</strain>
        <tissue evidence="7">Aerial parts of the thallus</tissue>
    </source>
</reference>
<proteinExistence type="inferred from homology"/>
<feature type="transmembrane region" description="Helical" evidence="4">
    <location>
        <begin position="485"/>
        <end position="508"/>
    </location>
</feature>
<dbReference type="SUPFAM" id="SSF49899">
    <property type="entry name" value="Concanavalin A-like lectins/glucanases"/>
    <property type="match status" value="1"/>
</dbReference>
<feature type="compositionally biased region" description="Pro residues" evidence="3">
    <location>
        <begin position="284"/>
        <end position="335"/>
    </location>
</feature>
<evidence type="ECO:0000259" key="6">
    <source>
        <dbReference type="Pfam" id="PF00139"/>
    </source>
</evidence>
<dbReference type="Gene3D" id="2.60.120.200">
    <property type="match status" value="1"/>
</dbReference>
<comment type="similarity">
    <text evidence="1">Belongs to the leguminous lectin family.</text>
</comment>
<name>A0ABD3HSJ4_9MARC</name>
<keyword evidence="8" id="KW-1185">Reference proteome</keyword>
<feature type="signal peptide" evidence="5">
    <location>
        <begin position="1"/>
        <end position="25"/>
    </location>
</feature>
<keyword evidence="4" id="KW-1133">Transmembrane helix</keyword>
<gene>
    <name evidence="7" type="ORF">R1sor_008074</name>
</gene>
<evidence type="ECO:0000256" key="2">
    <source>
        <dbReference type="ARBA" id="ARBA00022734"/>
    </source>
</evidence>
<keyword evidence="5" id="KW-0732">Signal</keyword>
<feature type="compositionally biased region" description="Low complexity" evidence="3">
    <location>
        <begin position="400"/>
        <end position="418"/>
    </location>
</feature>
<feature type="domain" description="Legume lectin" evidence="6">
    <location>
        <begin position="33"/>
        <end position="280"/>
    </location>
</feature>
<dbReference type="PANTHER" id="PTHR32401:SF49">
    <property type="entry name" value="OS10G0129200 PROTEIN"/>
    <property type="match status" value="1"/>
</dbReference>
<dbReference type="PANTHER" id="PTHR32401">
    <property type="entry name" value="CONCANAVALIN A-LIKE LECTIN FAMILY PROTEIN"/>
    <property type="match status" value="1"/>
</dbReference>
<keyword evidence="2" id="KW-0430">Lectin</keyword>
<feature type="chain" id="PRO_5044891299" description="Legume lectin domain-containing protein" evidence="5">
    <location>
        <begin position="26"/>
        <end position="539"/>
    </location>
</feature>
<dbReference type="CDD" id="cd06899">
    <property type="entry name" value="lectin_legume_LecRK_Arcelin_ConA"/>
    <property type="match status" value="1"/>
</dbReference>
<protein>
    <recommendedName>
        <fullName evidence="6">Legume lectin domain-containing protein</fullName>
    </recommendedName>
</protein>
<feature type="compositionally biased region" description="Pro residues" evidence="3">
    <location>
        <begin position="447"/>
        <end position="461"/>
    </location>
</feature>
<evidence type="ECO:0000256" key="4">
    <source>
        <dbReference type="SAM" id="Phobius"/>
    </source>
</evidence>
<dbReference type="AlphaFoldDB" id="A0ABD3HSJ4"/>
<feature type="region of interest" description="Disordered" evidence="3">
    <location>
        <begin position="280"/>
        <end position="477"/>
    </location>
</feature>
<dbReference type="PROSITE" id="PS00307">
    <property type="entry name" value="LECTIN_LEGUME_BETA"/>
    <property type="match status" value="1"/>
</dbReference>
<dbReference type="PRINTS" id="PR01217">
    <property type="entry name" value="PRICHEXTENSN"/>
</dbReference>
<evidence type="ECO:0000313" key="7">
    <source>
        <dbReference type="EMBL" id="KAL3694423.1"/>
    </source>
</evidence>
<keyword evidence="4" id="KW-0812">Transmembrane</keyword>
<keyword evidence="4" id="KW-0472">Membrane</keyword>
<dbReference type="EMBL" id="JBJQOH010000003">
    <property type="protein sequence ID" value="KAL3694423.1"/>
    <property type="molecule type" value="Genomic_DNA"/>
</dbReference>
<dbReference type="Pfam" id="PF00139">
    <property type="entry name" value="Lectin_legB"/>
    <property type="match status" value="1"/>
</dbReference>
<dbReference type="InterPro" id="IPR019825">
    <property type="entry name" value="Lectin_legB_Mn/Ca_BS"/>
</dbReference>
<dbReference type="GO" id="GO:0030246">
    <property type="term" value="F:carbohydrate binding"/>
    <property type="evidence" value="ECO:0007669"/>
    <property type="project" value="UniProtKB-KW"/>
</dbReference>
<dbReference type="Proteomes" id="UP001633002">
    <property type="component" value="Unassembled WGS sequence"/>
</dbReference>
<sequence length="539" mass="56976">MAAAAPRSRPLLLLLGVLTVGLAAGQLCRNNATSFRFDSFDCFRDRQLICTGDATTTVDGQLNLTRYDMKSWGRVMVAQGFRLMDRTTSRVAYFSTNFTFSMKGDYSRPGEGMAFVMQASRGYQGHSGGFLGIFDNKGKAATPTVAVEFDTFREWIYGLFLYNDINNNHVGVDIESINSKAQVDAGTVGIELGREKSVTAWIDYVPASETSEGNLQVRISVDDVKPFLPLISYDVDLSKHMSEIMYLGFSATTGDHMVTSDCLSYHNILSWSFDSWWEDSESPPASPPASPPIVPPPSIFPPVPLPPEPPSPALPSSPAPSPSPSPGRPIVPSPSPSGSLPPFSTPPPPSFPSPTWSPAPTPSSVSPPSPYKPVPPGPVPAPTPVLPPASSPSSFPPAITPSLSPQSSPSPSADSAPSTSPPAAPASIPSAAPSPGPGNANSTDSPAPAPTPLPPPIPAPAPSSSSSSAPPPSPATPHLDATRPMVVSIAAFALLFSVYAVAVYTRVLSELGEGRRWRNLHRLEYIGDQTMIGIWPTDR</sequence>
<dbReference type="InterPro" id="IPR013320">
    <property type="entry name" value="ConA-like_dom_sf"/>
</dbReference>
<evidence type="ECO:0000256" key="3">
    <source>
        <dbReference type="SAM" id="MobiDB-lite"/>
    </source>
</evidence>
<comment type="caution">
    <text evidence="7">The sequence shown here is derived from an EMBL/GenBank/DDBJ whole genome shotgun (WGS) entry which is preliminary data.</text>
</comment>
<evidence type="ECO:0000313" key="8">
    <source>
        <dbReference type="Proteomes" id="UP001633002"/>
    </source>
</evidence>
<accession>A0ABD3HSJ4</accession>
<feature type="compositionally biased region" description="Pro residues" evidence="3">
    <location>
        <begin position="343"/>
        <end position="399"/>
    </location>
</feature>
<evidence type="ECO:0000256" key="5">
    <source>
        <dbReference type="SAM" id="SignalP"/>
    </source>
</evidence>
<organism evidence="7 8">
    <name type="scientific">Riccia sorocarpa</name>
    <dbReference type="NCBI Taxonomy" id="122646"/>
    <lineage>
        <taxon>Eukaryota</taxon>
        <taxon>Viridiplantae</taxon>
        <taxon>Streptophyta</taxon>
        <taxon>Embryophyta</taxon>
        <taxon>Marchantiophyta</taxon>
        <taxon>Marchantiopsida</taxon>
        <taxon>Marchantiidae</taxon>
        <taxon>Marchantiales</taxon>
        <taxon>Ricciaceae</taxon>
        <taxon>Riccia</taxon>
    </lineage>
</organism>
<evidence type="ECO:0000256" key="1">
    <source>
        <dbReference type="ARBA" id="ARBA00007606"/>
    </source>
</evidence>